<accession>A0A9W7ALX8</accession>
<evidence type="ECO:0000256" key="1">
    <source>
        <dbReference type="SAM" id="MobiDB-lite"/>
    </source>
</evidence>
<dbReference type="Proteomes" id="UP001162640">
    <property type="component" value="Unassembled WGS sequence"/>
</dbReference>
<protein>
    <submittedName>
        <fullName evidence="2">Uncharacterized protein</fullName>
    </submittedName>
</protein>
<name>A0A9W7ALX8_9STRA</name>
<gene>
    <name evidence="2" type="ORF">TL16_g05670</name>
</gene>
<dbReference type="EMBL" id="BLQM01000166">
    <property type="protein sequence ID" value="GMH71513.1"/>
    <property type="molecule type" value="Genomic_DNA"/>
</dbReference>
<sequence length="1832" mass="195413">MTCPFQVLEQLDGINRVTIWYDDSDDRDYSFGRRVCTSKGNYVRITFDDVDETVGSDGDIPELIFDSLNAPLDPRTYLSQGGRDVPPRTALREHTFPIGNGDGGHQRSKAGDTSADLEADSLLIGSSTGYIYKADSFMTTLVDSANFPSNTERHRYVESRGSSLAFNRKIGVDTSTPTVTKVYPSPTQVDPGTYGVGEEIYLSADFSHNVTANYTSWATRPYLLLETGVTKRKAYCISSSGNTVNFLYTVRPGDQTADLDYTSRTSLLIPSGGYIRRTSSNPTTDVDPTLPFPSQTNSLADKCGLVIDTTTPKVDKIIASVTANPANVLDGSEELAAGDEVYLEAHFNFPVTVYGTPRVYVYTKEDVPKVQEQIVAVPENYDFVYDPTLVTTNGVVGITIKFDLLGTLSSSETVTIFLPKFGNSTSSISSLTMLARHPTTLTALPITGAWDKTTEKIIFTATTDIDLTKAPITSNQHLYPNGISVEILVRASNGITAPPQGVRAGSTGEAEVYITTNSAAGPIVSPSTSSYPYPYPEVKLGVGVSEASVTSFVPAVAGAATRMFTHTSPLASGATISIVLPGFTSDNSLGALNITDLSTDRQDSNYPFGTSEFNVAFSNPILTLTTKEIIPAGTPHYFTIQGFALPAVGVSPTTPTAKSKESGNDIGIKINANDEEFSKVYTVPGVGVLDTFSFTFGSAPALATAVPLYISGTISKGGFAVGDVITVHANATLTTTTDEDINLAVYDTDSSSSISTVWSGRFTSSSKVPYFTFTCLTTFSTDPFSFSFYVPASVGVRTPGAPLTMEHPWYLETTSALSPITPKQALTSAQRPLIGAFSSGYPMLNYFPKTLDNLWSYQLNLTAKYEVDLDSDDYLYFILPHFHGKVFGPSVNNETGTWSGPGDSTYSTQELDGSSNAVVVTASNYIVVPSAFYNSITTGVQVVYSNGGGSDIGGLTTGNTYFVVKLATANRISFAATYANAVASTPTVTSLSSLGSGASHDVTVVSFEQTNQYANTTHGFRLWWRPEESITHGGVTYNCSKPETHCLKAKVTDYIVANKEFTVYVPQTFGIRLPSLGVASDAARNGIKAFSLATKAPSYVPKPIAIGVCTGFCDLEISYESLYTNTDDFETYITFSVSSTIKAREALRVKLPGFTGTSLHDVQYLIVGGTTGGTALSPGDFKIHWDLTSENLIIVAKVDIDAMSRVTLTISKDQIALPATALSGNCATDKITMTTNSSVFHAKSSAAALTGFFYQCEAVLQPIGVTSAHITLNPAVPTQETDITLTFTLDYALTTADIVEVSCVYPLLWEQVSYKNVTLTGTHASSFTGTMESGANAKIYLTPTSTLAANTAFTIILGKTQNHVLVPSAGVYDSPSSFKINVQTTSRYYSHGPFDFTSSTVVSSVANTEVTSYMRSDGVSGQYTAQAAGLNIDQINLAFELSNTALTANSDVTFTFPGFTFSGNVNGITSTTSSSNNYPFTAFWNVGTSSLRLRSTGAVPYSAGQIALQLDFPTPGLEPPVTGMVPNSKTLTIALAMSGSTYPDLAATPVLSSPCIGICSVDVTYDIASAGRVAQFNFAINTSNPLTPNDEIHMNVTNIILGELDFSLELGGADGSSFTGVYSGSAPRAGEPTATGTGIVTLKATQTLASESFVVSITRANGLRLPWFGIPSGKTFEVNSTYTSNATTIGWVQATTTPRTVAPFGYVVASRIVYDLDGLALDKDHIIKANKPSPIELTTTFSSDLKGGEQMYLYLPGFTSSQSSIKLQGWNYLGVTPGNHDGDQFSATWSQVRKSGSASVEIYYSSTNNTSNSSPRSPPSPPRSHRPPSPSR</sequence>
<evidence type="ECO:0000313" key="2">
    <source>
        <dbReference type="EMBL" id="GMH71513.1"/>
    </source>
</evidence>
<feature type="region of interest" description="Disordered" evidence="1">
    <location>
        <begin position="1805"/>
        <end position="1832"/>
    </location>
</feature>
<reference evidence="3" key="1">
    <citation type="journal article" date="2023" name="Commun. Biol.">
        <title>Genome analysis of Parmales, the sister group of diatoms, reveals the evolutionary specialization of diatoms from phago-mixotrophs to photoautotrophs.</title>
        <authorList>
            <person name="Ban H."/>
            <person name="Sato S."/>
            <person name="Yoshikawa S."/>
            <person name="Yamada K."/>
            <person name="Nakamura Y."/>
            <person name="Ichinomiya M."/>
            <person name="Sato N."/>
            <person name="Blanc-Mathieu R."/>
            <person name="Endo H."/>
            <person name="Kuwata A."/>
            <person name="Ogata H."/>
        </authorList>
    </citation>
    <scope>NUCLEOTIDE SEQUENCE [LARGE SCALE GENOMIC DNA]</scope>
</reference>
<evidence type="ECO:0000313" key="3">
    <source>
        <dbReference type="Proteomes" id="UP001162640"/>
    </source>
</evidence>
<proteinExistence type="predicted"/>
<feature type="compositionally biased region" description="Low complexity" evidence="1">
    <location>
        <begin position="1805"/>
        <end position="1815"/>
    </location>
</feature>
<comment type="caution">
    <text evidence="2">The sequence shown here is derived from an EMBL/GenBank/DDBJ whole genome shotgun (WGS) entry which is preliminary data.</text>
</comment>
<feature type="compositionally biased region" description="Pro residues" evidence="1">
    <location>
        <begin position="1816"/>
        <end position="1832"/>
    </location>
</feature>
<organism evidence="2 3">
    <name type="scientific">Triparma laevis f. inornata</name>
    <dbReference type="NCBI Taxonomy" id="1714386"/>
    <lineage>
        <taxon>Eukaryota</taxon>
        <taxon>Sar</taxon>
        <taxon>Stramenopiles</taxon>
        <taxon>Ochrophyta</taxon>
        <taxon>Bolidophyceae</taxon>
        <taxon>Parmales</taxon>
        <taxon>Triparmaceae</taxon>
        <taxon>Triparma</taxon>
    </lineage>
</organism>